<dbReference type="SUPFAM" id="SSF141371">
    <property type="entry name" value="PilZ domain-like"/>
    <property type="match status" value="1"/>
</dbReference>
<evidence type="ECO:0000259" key="1">
    <source>
        <dbReference type="Pfam" id="PF07238"/>
    </source>
</evidence>
<dbReference type="InterPro" id="IPR009875">
    <property type="entry name" value="PilZ_domain"/>
</dbReference>
<reference evidence="2 3" key="1">
    <citation type="submission" date="2022-04" db="EMBL/GenBank/DDBJ databases">
        <title>Roseobacter sp. WL0113 is a bacterium isolated from neritic sediment.</title>
        <authorList>
            <person name="Wang L."/>
            <person name="He W."/>
            <person name="Zhang D.-F."/>
        </authorList>
    </citation>
    <scope>NUCLEOTIDE SEQUENCE [LARGE SCALE GENOMIC DNA]</scope>
    <source>
        <strain evidence="2 3">WL0113</strain>
    </source>
</reference>
<sequence length="93" mass="10165">MQHWRKTRAPTRYSASLLVGGVAHRITVVNVHEEGAGVEGVPPLPAGAAVTLQVMHHRLPARIAWMEGGATGLTFQARIGVQLLNTLRRLVRR</sequence>
<comment type="caution">
    <text evidence="2">The sequence shown here is derived from an EMBL/GenBank/DDBJ whole genome shotgun (WGS) entry which is preliminary data.</text>
</comment>
<name>A0ABT3BAL2_9RHOB</name>
<organism evidence="2 3">
    <name type="scientific">Roseobacter sinensis</name>
    <dbReference type="NCBI Taxonomy" id="2931391"/>
    <lineage>
        <taxon>Bacteria</taxon>
        <taxon>Pseudomonadati</taxon>
        <taxon>Pseudomonadota</taxon>
        <taxon>Alphaproteobacteria</taxon>
        <taxon>Rhodobacterales</taxon>
        <taxon>Roseobacteraceae</taxon>
        <taxon>Roseobacter</taxon>
    </lineage>
</organism>
<proteinExistence type="predicted"/>
<accession>A0ABT3BAL2</accession>
<dbReference type="EMBL" id="JALIEB010000002">
    <property type="protein sequence ID" value="MCV3270444.1"/>
    <property type="molecule type" value="Genomic_DNA"/>
</dbReference>
<dbReference type="Proteomes" id="UP001208690">
    <property type="component" value="Unassembled WGS sequence"/>
</dbReference>
<feature type="domain" description="PilZ" evidence="1">
    <location>
        <begin position="5"/>
        <end position="92"/>
    </location>
</feature>
<evidence type="ECO:0000313" key="3">
    <source>
        <dbReference type="Proteomes" id="UP001208690"/>
    </source>
</evidence>
<protein>
    <recommendedName>
        <fullName evidence="1">PilZ domain-containing protein</fullName>
    </recommendedName>
</protein>
<gene>
    <name evidence="2" type="ORF">MUB52_03315</name>
</gene>
<evidence type="ECO:0000313" key="2">
    <source>
        <dbReference type="EMBL" id="MCV3270444.1"/>
    </source>
</evidence>
<keyword evidence="3" id="KW-1185">Reference proteome</keyword>
<dbReference type="RefSeq" id="WP_263842773.1">
    <property type="nucleotide sequence ID" value="NZ_JALIEB010000002.1"/>
</dbReference>
<dbReference type="Pfam" id="PF07238">
    <property type="entry name" value="PilZ"/>
    <property type="match status" value="1"/>
</dbReference>